<sequence>MPITGLHHTSTKEPKGRQCAGLWRGPRVLKACCNAISLSVRTSRWVHPPQAPDTKKLSTQGSSSHYAHLKPGCRANQWPVHEDAITTLCGALEDICGATVAHVHLWSCEVHRDASTMSAGCVARGD</sequence>
<evidence type="ECO:0000313" key="1">
    <source>
        <dbReference type="EMBL" id="KAK5914106.1"/>
    </source>
</evidence>
<gene>
    <name evidence="1" type="ORF">CgunFtcFv8_008569</name>
</gene>
<name>A0AAN8HFS8_CHAGU</name>
<evidence type="ECO:0000313" key="2">
    <source>
        <dbReference type="Proteomes" id="UP001331515"/>
    </source>
</evidence>
<protein>
    <submittedName>
        <fullName evidence="1">Uncharacterized protein</fullName>
    </submittedName>
</protein>
<comment type="caution">
    <text evidence="1">The sequence shown here is derived from an EMBL/GenBank/DDBJ whole genome shotgun (WGS) entry which is preliminary data.</text>
</comment>
<dbReference type="Proteomes" id="UP001331515">
    <property type="component" value="Unassembled WGS sequence"/>
</dbReference>
<organism evidence="1 2">
    <name type="scientific">Champsocephalus gunnari</name>
    <name type="common">Mackerel icefish</name>
    <dbReference type="NCBI Taxonomy" id="52237"/>
    <lineage>
        <taxon>Eukaryota</taxon>
        <taxon>Metazoa</taxon>
        <taxon>Chordata</taxon>
        <taxon>Craniata</taxon>
        <taxon>Vertebrata</taxon>
        <taxon>Euteleostomi</taxon>
        <taxon>Actinopterygii</taxon>
        <taxon>Neopterygii</taxon>
        <taxon>Teleostei</taxon>
        <taxon>Neoteleostei</taxon>
        <taxon>Acanthomorphata</taxon>
        <taxon>Eupercaria</taxon>
        <taxon>Perciformes</taxon>
        <taxon>Notothenioidei</taxon>
        <taxon>Channichthyidae</taxon>
        <taxon>Champsocephalus</taxon>
    </lineage>
</organism>
<accession>A0AAN8HFS8</accession>
<proteinExistence type="predicted"/>
<dbReference type="EMBL" id="JAURVH010001527">
    <property type="protein sequence ID" value="KAK5914106.1"/>
    <property type="molecule type" value="Genomic_DNA"/>
</dbReference>
<dbReference type="AlphaFoldDB" id="A0AAN8HFS8"/>
<reference evidence="1 2" key="1">
    <citation type="journal article" date="2023" name="Mol. Biol. Evol.">
        <title>Genomics of Secondarily Temperate Adaptation in the Only Non-Antarctic Icefish.</title>
        <authorList>
            <person name="Rivera-Colon A.G."/>
            <person name="Rayamajhi N."/>
            <person name="Minhas B.F."/>
            <person name="Madrigal G."/>
            <person name="Bilyk K.T."/>
            <person name="Yoon V."/>
            <person name="Hune M."/>
            <person name="Gregory S."/>
            <person name="Cheng C.H.C."/>
            <person name="Catchen J.M."/>
        </authorList>
    </citation>
    <scope>NUCLEOTIDE SEQUENCE [LARGE SCALE GENOMIC DNA]</scope>
    <source>
        <tissue evidence="1">White muscle</tissue>
    </source>
</reference>
<keyword evidence="2" id="KW-1185">Reference proteome</keyword>